<reference evidence="10 11" key="1">
    <citation type="submission" date="2017-02" db="EMBL/GenBank/DDBJ databases">
        <authorList>
            <person name="Peterson S.W."/>
        </authorList>
    </citation>
    <scope>NUCLEOTIDE SEQUENCE [LARGE SCALE GENOMIC DNA]</scope>
    <source>
        <strain evidence="10 11">ATCC BAA-1030</strain>
    </source>
</reference>
<feature type="domain" description="ABC3 transporter permease C-terminal" evidence="8">
    <location>
        <begin position="771"/>
        <end position="887"/>
    </location>
</feature>
<proteinExistence type="predicted"/>
<accession>A0A1T4QA83</accession>
<feature type="transmembrane region" description="Helical" evidence="7">
    <location>
        <begin position="862"/>
        <end position="880"/>
    </location>
</feature>
<dbReference type="PANTHER" id="PTHR30287">
    <property type="entry name" value="MEMBRANE COMPONENT OF PREDICTED ABC SUPERFAMILY METABOLITE UPTAKE TRANSPORTER"/>
    <property type="match status" value="1"/>
</dbReference>
<evidence type="ECO:0000259" key="8">
    <source>
        <dbReference type="Pfam" id="PF02687"/>
    </source>
</evidence>
<dbReference type="Proteomes" id="UP000190328">
    <property type="component" value="Unassembled WGS sequence"/>
</dbReference>
<feature type="transmembrane region" description="Helical" evidence="7">
    <location>
        <begin position="370"/>
        <end position="390"/>
    </location>
</feature>
<organism evidence="10 11">
    <name type="scientific">Pilibacter termitis</name>
    <dbReference type="NCBI Taxonomy" id="263852"/>
    <lineage>
        <taxon>Bacteria</taxon>
        <taxon>Bacillati</taxon>
        <taxon>Bacillota</taxon>
        <taxon>Bacilli</taxon>
        <taxon>Lactobacillales</taxon>
        <taxon>Enterococcaceae</taxon>
        <taxon>Pilibacter</taxon>
    </lineage>
</organism>
<evidence type="ECO:0000256" key="5">
    <source>
        <dbReference type="ARBA" id="ARBA00023136"/>
    </source>
</evidence>
<name>A0A1T4QA83_9ENTE</name>
<feature type="transmembrane region" description="Helical" evidence="7">
    <location>
        <begin position="464"/>
        <end position="486"/>
    </location>
</feature>
<dbReference type="OrthoDB" id="5137249at2"/>
<keyword evidence="2" id="KW-1003">Cell membrane</keyword>
<feature type="domain" description="ABC3 transporter permease C-terminal" evidence="8">
    <location>
        <begin position="373"/>
        <end position="488"/>
    </location>
</feature>
<feature type="transmembrane region" description="Helical" evidence="7">
    <location>
        <begin position="21"/>
        <end position="42"/>
    </location>
</feature>
<keyword evidence="11" id="KW-1185">Reference proteome</keyword>
<keyword evidence="6" id="KW-0175">Coiled coil</keyword>
<feature type="transmembrane region" description="Helical" evidence="7">
    <location>
        <begin position="418"/>
        <end position="444"/>
    </location>
</feature>
<dbReference type="EMBL" id="FUXI01000027">
    <property type="protein sequence ID" value="SKA00431.1"/>
    <property type="molecule type" value="Genomic_DNA"/>
</dbReference>
<dbReference type="GO" id="GO:0005886">
    <property type="term" value="C:plasma membrane"/>
    <property type="evidence" value="ECO:0007669"/>
    <property type="project" value="UniProtKB-SubCell"/>
</dbReference>
<dbReference type="Pfam" id="PF12704">
    <property type="entry name" value="MacB_PCD"/>
    <property type="match status" value="1"/>
</dbReference>
<sequence>MKKKALQKMAMREILRNKGRFFSIIGILFLGVSFFVGISSVGPDMLYSANRYYEKQKMSDLHLISTVGFDKEDVSEIKQLSDVLKVAPRKNLPIPLTDKNQVLQLITYDENIDKPYLLSGRLPKNEQEILLDERVKNVRKIKLGDTLTIQTEKDVEDKLSSTSFKVVGFANLPNFIEKIARGNTNVGKGSVDFFGIVLPKAIKSEFYTQVDVCLTNTKGVEAYANSYEKIVKKEGKRLEKSALAIVQQRVDKEKEKQLNLLSDKKRELETQKDELTRKRQELVESKVAIEQIISQLGGLSSEMETQLAQLNAGLTEIEAGIAKITSGEKEIATAQEKVHSLAKAKVMVSNRFESQGYSEYKENAKRLSEIATVFPIFFFLVAGLICFTTLTRMVDENRMELGTLKALGYTRGDISIKYLLFSIVTAVLSSLLGIFVGTFFFPTIIFNAYRTMYNLPTLNMQFQVGFLVIAVIACLFCTIGACFLTLRKDLKSFPSTLMLAKVPKSGRRILLERITFFWERLSFLQKVALRNLFRYKGRMVMVMIGVTGCMAMIVTGFGLRNSISEIPEKQLVELNHYQTIVTVKKGTLSIEESLKNEKQVKAVLPLYLMNKQVKETSKSTQQVNVCVVNKETKLDKFMNLHEPNSNKKLKLTNNGILLSQKLALLYKKKVGDTLTVQDSDNHLVKLKIAGIFENYAGHVLYSSEEYYKEKFDQKAEVNTYFVNTQKMSDRQENQFATKLMKNKDILNVTFVSKMGNALNTSIESLDVVMWVMIISAGLLAFVVLYNLTNINIAERIRELSTIKVLGFYPSEVTLYVYRENILLTIAGILFGSFFGVLLHRFVLKTAELDNMMFVTTIYPVSFLYSAALTIFFSMIVMLLMSRKLKKVDMIAALKSIE</sequence>
<evidence type="ECO:0000256" key="1">
    <source>
        <dbReference type="ARBA" id="ARBA00004651"/>
    </source>
</evidence>
<dbReference type="InterPro" id="IPR038766">
    <property type="entry name" value="Membrane_comp_ABC_pdt"/>
</dbReference>
<keyword evidence="4 7" id="KW-1133">Transmembrane helix</keyword>
<feature type="domain" description="MacB-like periplasmic core" evidence="9">
    <location>
        <begin position="541"/>
        <end position="728"/>
    </location>
</feature>
<feature type="transmembrane region" description="Helical" evidence="7">
    <location>
        <begin position="821"/>
        <end position="842"/>
    </location>
</feature>
<gene>
    <name evidence="10" type="ORF">SAMN02745116_02114</name>
</gene>
<evidence type="ECO:0000256" key="7">
    <source>
        <dbReference type="SAM" id="Phobius"/>
    </source>
</evidence>
<evidence type="ECO:0000259" key="9">
    <source>
        <dbReference type="Pfam" id="PF12704"/>
    </source>
</evidence>
<dbReference type="InterPro" id="IPR025857">
    <property type="entry name" value="MacB_PCD"/>
</dbReference>
<keyword evidence="3 7" id="KW-0812">Transmembrane</keyword>
<dbReference type="InterPro" id="IPR003838">
    <property type="entry name" value="ABC3_permease_C"/>
</dbReference>
<evidence type="ECO:0000256" key="2">
    <source>
        <dbReference type="ARBA" id="ARBA00022475"/>
    </source>
</evidence>
<feature type="coiled-coil region" evidence="6">
    <location>
        <begin position="251"/>
        <end position="285"/>
    </location>
</feature>
<dbReference type="AlphaFoldDB" id="A0A1T4QA83"/>
<dbReference type="PANTHER" id="PTHR30287:SF1">
    <property type="entry name" value="INNER MEMBRANE PROTEIN"/>
    <property type="match status" value="1"/>
</dbReference>
<evidence type="ECO:0000256" key="4">
    <source>
        <dbReference type="ARBA" id="ARBA00022989"/>
    </source>
</evidence>
<evidence type="ECO:0000313" key="10">
    <source>
        <dbReference type="EMBL" id="SKA00431.1"/>
    </source>
</evidence>
<dbReference type="STRING" id="263852.SAMN02745116_02114"/>
<feature type="transmembrane region" description="Helical" evidence="7">
    <location>
        <begin position="767"/>
        <end position="787"/>
    </location>
</feature>
<feature type="transmembrane region" description="Helical" evidence="7">
    <location>
        <begin position="539"/>
        <end position="559"/>
    </location>
</feature>
<evidence type="ECO:0000256" key="6">
    <source>
        <dbReference type="SAM" id="Coils"/>
    </source>
</evidence>
<comment type="subcellular location">
    <subcellularLocation>
        <location evidence="1">Cell membrane</location>
        <topology evidence="1">Multi-pass membrane protein</topology>
    </subcellularLocation>
</comment>
<keyword evidence="5 7" id="KW-0472">Membrane</keyword>
<dbReference type="RefSeq" id="WP_078808029.1">
    <property type="nucleotide sequence ID" value="NZ_FUXI01000027.1"/>
</dbReference>
<dbReference type="Pfam" id="PF02687">
    <property type="entry name" value="FtsX"/>
    <property type="match status" value="2"/>
</dbReference>
<evidence type="ECO:0000256" key="3">
    <source>
        <dbReference type="ARBA" id="ARBA00022692"/>
    </source>
</evidence>
<protein>
    <submittedName>
        <fullName evidence="10">Putative ABC transport system permease protein</fullName>
    </submittedName>
</protein>
<evidence type="ECO:0000313" key="11">
    <source>
        <dbReference type="Proteomes" id="UP000190328"/>
    </source>
</evidence>